<dbReference type="EMBL" id="JAFVMF010000012">
    <property type="protein sequence ID" value="MBO1360613.1"/>
    <property type="molecule type" value="Genomic_DNA"/>
</dbReference>
<sequence length="87" mass="9144">MNNIAKIGVSTGSVALFLDFIPAQYAIYPAGLIILCVVLSAAIEPPLPASRWTGLYQIMTALAGNVGWATNHIRPVADTKPPPDAPT</sequence>
<dbReference type="Proteomes" id="UP000664771">
    <property type="component" value="Unassembled WGS sequence"/>
</dbReference>
<keyword evidence="1" id="KW-0472">Membrane</keyword>
<accession>A0ABS3LXH9</accession>
<keyword evidence="1" id="KW-0812">Transmembrane</keyword>
<keyword evidence="3" id="KW-1185">Reference proteome</keyword>
<gene>
    <name evidence="2" type="ORF">J2D73_12525</name>
</gene>
<evidence type="ECO:0000313" key="2">
    <source>
        <dbReference type="EMBL" id="MBO1360613.1"/>
    </source>
</evidence>
<organism evidence="2 3">
    <name type="scientific">Acetobacter sacchari</name>
    <dbReference type="NCBI Taxonomy" id="2661687"/>
    <lineage>
        <taxon>Bacteria</taxon>
        <taxon>Pseudomonadati</taxon>
        <taxon>Pseudomonadota</taxon>
        <taxon>Alphaproteobacteria</taxon>
        <taxon>Acetobacterales</taxon>
        <taxon>Acetobacteraceae</taxon>
        <taxon>Acetobacter</taxon>
    </lineage>
</organism>
<protein>
    <recommendedName>
        <fullName evidence="4">Holin</fullName>
    </recommendedName>
</protein>
<feature type="transmembrane region" description="Helical" evidence="1">
    <location>
        <begin position="25"/>
        <end position="43"/>
    </location>
</feature>
<comment type="caution">
    <text evidence="2">The sequence shown here is derived from an EMBL/GenBank/DDBJ whole genome shotgun (WGS) entry which is preliminary data.</text>
</comment>
<evidence type="ECO:0008006" key="4">
    <source>
        <dbReference type="Google" id="ProtNLM"/>
    </source>
</evidence>
<evidence type="ECO:0000313" key="3">
    <source>
        <dbReference type="Proteomes" id="UP000664771"/>
    </source>
</evidence>
<evidence type="ECO:0000256" key="1">
    <source>
        <dbReference type="SAM" id="Phobius"/>
    </source>
</evidence>
<dbReference type="RefSeq" id="WP_207881873.1">
    <property type="nucleotide sequence ID" value="NZ_JAFVMF010000012.1"/>
</dbReference>
<reference evidence="2 3" key="1">
    <citation type="submission" date="2021-03" db="EMBL/GenBank/DDBJ databases">
        <title>The complete genome sequence of Acetobacter sacchari TBRC 11175.</title>
        <authorList>
            <person name="Charoenyingcharoen P."/>
            <person name="Yukphan P."/>
        </authorList>
    </citation>
    <scope>NUCLEOTIDE SEQUENCE [LARGE SCALE GENOMIC DNA]</scope>
    <source>
        <strain evidence="2 3">TBRC 11175</strain>
    </source>
</reference>
<proteinExistence type="predicted"/>
<keyword evidence="1" id="KW-1133">Transmembrane helix</keyword>
<name>A0ABS3LXH9_9PROT</name>